<keyword evidence="3" id="KW-1185">Reference proteome</keyword>
<name>A0A9P3PSV4_LYOSH</name>
<dbReference type="InterPro" id="IPR046522">
    <property type="entry name" value="DUF6699"/>
</dbReference>
<dbReference type="Pfam" id="PF20415">
    <property type="entry name" value="DUF6699"/>
    <property type="match status" value="1"/>
</dbReference>
<dbReference type="EMBL" id="BRPK01000011">
    <property type="protein sequence ID" value="GLB42165.1"/>
    <property type="molecule type" value="Genomic_DNA"/>
</dbReference>
<sequence>MIKPLTPSHAAFTLHPLLQYSQHDIIPGHCTSLLWDLREAPIMSVRHVSAPHIALTEHELREHATTPPVPVLQITCEILPGGWSMTARNPQGVTLLDILQAIHACLQIQLTHDEWDAMSLKQQGRISKVFDLRWRVSAAPASTHANGVIRADCLLQHTLFGGLTRSLVTADSCILTLRRPYP</sequence>
<evidence type="ECO:0000259" key="1">
    <source>
        <dbReference type="Pfam" id="PF20415"/>
    </source>
</evidence>
<dbReference type="Proteomes" id="UP001063166">
    <property type="component" value="Unassembled WGS sequence"/>
</dbReference>
<evidence type="ECO:0000313" key="3">
    <source>
        <dbReference type="Proteomes" id="UP001063166"/>
    </source>
</evidence>
<comment type="caution">
    <text evidence="2">The sequence shown here is derived from an EMBL/GenBank/DDBJ whole genome shotgun (WGS) entry which is preliminary data.</text>
</comment>
<evidence type="ECO:0000313" key="2">
    <source>
        <dbReference type="EMBL" id="GLB42165.1"/>
    </source>
</evidence>
<reference evidence="2" key="1">
    <citation type="submission" date="2022-07" db="EMBL/GenBank/DDBJ databases">
        <title>The genome of Lyophyllum shimeji provides insight into the initial evolution of ectomycorrhizal fungal genome.</title>
        <authorList>
            <person name="Kobayashi Y."/>
            <person name="Shibata T."/>
            <person name="Hirakawa H."/>
            <person name="Shigenobu S."/>
            <person name="Nishiyama T."/>
            <person name="Yamada A."/>
            <person name="Hasebe M."/>
            <person name="Kawaguchi M."/>
        </authorList>
    </citation>
    <scope>NUCLEOTIDE SEQUENCE</scope>
    <source>
        <strain evidence="2">AT787</strain>
    </source>
</reference>
<dbReference type="AlphaFoldDB" id="A0A9P3PSV4"/>
<gene>
    <name evidence="2" type="ORF">LshimejAT787_1101800</name>
</gene>
<accession>A0A9P3PSV4</accession>
<proteinExistence type="predicted"/>
<dbReference type="OrthoDB" id="3144234at2759"/>
<protein>
    <recommendedName>
        <fullName evidence="1">DUF6699 domain-containing protein</fullName>
    </recommendedName>
</protein>
<organism evidence="2 3">
    <name type="scientific">Lyophyllum shimeji</name>
    <name type="common">Hon-shimeji</name>
    <name type="synonym">Tricholoma shimeji</name>
    <dbReference type="NCBI Taxonomy" id="47721"/>
    <lineage>
        <taxon>Eukaryota</taxon>
        <taxon>Fungi</taxon>
        <taxon>Dikarya</taxon>
        <taxon>Basidiomycota</taxon>
        <taxon>Agaricomycotina</taxon>
        <taxon>Agaricomycetes</taxon>
        <taxon>Agaricomycetidae</taxon>
        <taxon>Agaricales</taxon>
        <taxon>Tricholomatineae</taxon>
        <taxon>Lyophyllaceae</taxon>
        <taxon>Lyophyllum</taxon>
    </lineage>
</organism>
<feature type="domain" description="DUF6699" evidence="1">
    <location>
        <begin position="33"/>
        <end position="165"/>
    </location>
</feature>